<dbReference type="SUPFAM" id="SSF49723">
    <property type="entry name" value="Lipase/lipooxygenase domain (PLAT/LH2 domain)"/>
    <property type="match status" value="1"/>
</dbReference>
<dbReference type="PROSITE" id="PS50095">
    <property type="entry name" value="PLAT"/>
    <property type="match status" value="1"/>
</dbReference>
<dbReference type="RefSeq" id="WP_177180561.1">
    <property type="nucleotide sequence ID" value="NZ_FOHN01000001.1"/>
</dbReference>
<dbReference type="InterPro" id="IPR001024">
    <property type="entry name" value="PLAT/LH2_dom"/>
</dbReference>
<evidence type="ECO:0000259" key="1">
    <source>
        <dbReference type="PROSITE" id="PS50095"/>
    </source>
</evidence>
<dbReference type="InterPro" id="IPR029002">
    <property type="entry name" value="PLPC/GPLD1"/>
</dbReference>
<organism evidence="2 3">
    <name type="scientific">[Clostridium] polysaccharolyticum</name>
    <dbReference type="NCBI Taxonomy" id="29364"/>
    <lineage>
        <taxon>Bacteria</taxon>
        <taxon>Bacillati</taxon>
        <taxon>Bacillota</taxon>
        <taxon>Clostridia</taxon>
        <taxon>Lachnospirales</taxon>
        <taxon>Lachnospiraceae</taxon>
    </lineage>
</organism>
<dbReference type="InterPro" id="IPR036392">
    <property type="entry name" value="PLAT/LH2_dom_sf"/>
</dbReference>
<feature type="domain" description="PLAT" evidence="1">
    <location>
        <begin position="293"/>
        <end position="414"/>
    </location>
</feature>
<protein>
    <submittedName>
        <fullName evidence="2">PLAT/LH2 domain-containing protein</fullName>
    </submittedName>
</protein>
<dbReference type="STRING" id="29364.SAMN04487772_101148"/>
<evidence type="ECO:0000313" key="3">
    <source>
        <dbReference type="Proteomes" id="UP000199800"/>
    </source>
</evidence>
<reference evidence="2 3" key="1">
    <citation type="submission" date="2016-10" db="EMBL/GenBank/DDBJ databases">
        <authorList>
            <person name="de Groot N.N."/>
        </authorList>
    </citation>
    <scope>NUCLEOTIDE SEQUENCE [LARGE SCALE GENOMIC DNA]</scope>
    <source>
        <strain evidence="2 3">DSM 1801</strain>
    </source>
</reference>
<evidence type="ECO:0000313" key="2">
    <source>
        <dbReference type="EMBL" id="SES63941.1"/>
    </source>
</evidence>
<keyword evidence="3" id="KW-1185">Reference proteome</keyword>
<dbReference type="EMBL" id="FOHN01000001">
    <property type="protein sequence ID" value="SES63941.1"/>
    <property type="molecule type" value="Genomic_DNA"/>
</dbReference>
<accession>A0A1H9Y691</accession>
<dbReference type="Pfam" id="PF00882">
    <property type="entry name" value="Zn_dep_PLPC"/>
    <property type="match status" value="1"/>
</dbReference>
<dbReference type="Gene3D" id="2.60.60.20">
    <property type="entry name" value="PLAT/LH2 domain"/>
    <property type="match status" value="1"/>
</dbReference>
<dbReference type="PANTHER" id="PTHR31718">
    <property type="entry name" value="PLAT DOMAIN-CONTAINING PROTEIN"/>
    <property type="match status" value="1"/>
</dbReference>
<name>A0A1H9Y691_9FIRM</name>
<proteinExistence type="predicted"/>
<dbReference type="AlphaFoldDB" id="A0A1H9Y691"/>
<dbReference type="Pfam" id="PF01477">
    <property type="entry name" value="PLAT"/>
    <property type="match status" value="1"/>
</dbReference>
<sequence length="425" mass="47073">MKLRKKGFCIMLGCAILGTICGNGGTVNAFKPASHYALVDRVADELPAKSLIKKAIETYPHVAAWGAVGPDLGYGQIRGIAGYAPWADRYHYYKVGTFAKELMKEALASNDLVNIAFAAGWISHISGDLACHGIFVNPECGVYLDNEKTRDLHGELESKAEPYVWAVLGGYGNSTYTESYLSKAYADKDKIPFDLLNRICEKVYHTSESVNTEKLWADAISVGLSTGVGYTYENASESLQFLNQNGRKKRLEQAFSLAKVQCASLLKQAEKGDYSSFTDRWNLDVGESQSPISSLTVTVKTGTKSGAGTDDDVYFKMETRSGDQKSWLLDKAGYDDFENGDKDEYYLYLNDARFTPDNVKKVWIEKKKVKFSIGEAWYLSSVDINVNGTAMPSKKIEKWLNGNDSISYAVDWSSVENTSDPVIKE</sequence>
<dbReference type="PANTHER" id="PTHR31718:SF60">
    <property type="entry name" value="LIPOXYGENASE HOMOLOGY DOMAIN-CONTAINING PROTEIN 1"/>
    <property type="match status" value="1"/>
</dbReference>
<gene>
    <name evidence="2" type="ORF">SAMN04487772_101148</name>
</gene>
<dbReference type="Proteomes" id="UP000199800">
    <property type="component" value="Unassembled WGS sequence"/>
</dbReference>